<evidence type="ECO:0000313" key="2">
    <source>
        <dbReference type="Proteomes" id="UP000198870"/>
    </source>
</evidence>
<dbReference type="Proteomes" id="UP000198870">
    <property type="component" value="Unassembled WGS sequence"/>
</dbReference>
<dbReference type="EMBL" id="FMUX01000027">
    <property type="protein sequence ID" value="SCY85378.1"/>
    <property type="molecule type" value="Genomic_DNA"/>
</dbReference>
<name>A0A1G5JCC4_9BACT</name>
<dbReference type="AlphaFoldDB" id="A0A1G5JCC4"/>
<evidence type="ECO:0000313" key="1">
    <source>
        <dbReference type="EMBL" id="SCY85378.1"/>
    </source>
</evidence>
<protein>
    <submittedName>
        <fullName evidence="1">Uncharacterized protein</fullName>
    </submittedName>
</protein>
<accession>A0A1G5JCC4</accession>
<sequence length="249" mass="27584">MSHLESRLPPGFAPRSSGQIPAVFRRPILCGYLLPPWSGTAGFRGYQGIRVMEGSHFGARSAPCKTRHDGVHGKKSADSVCHRAKWPSARRAHSVHHGREPMAFRVTKASALWQALVSVHGVHPTKPGMTAFMPKRTPIPFVTGPNGPQPVRCTLCTMVGNRRCRGYRGIRVMEGSHFGARSAPYKPWHYGVDAKKSADSVCHRAKWPSARRVHSVHHGRKPKVSGLPRHPRYGRVSFRCTECTLQNPA</sequence>
<organism evidence="1 2">
    <name type="scientific">Desulfoluna spongiiphila</name>
    <dbReference type="NCBI Taxonomy" id="419481"/>
    <lineage>
        <taxon>Bacteria</taxon>
        <taxon>Pseudomonadati</taxon>
        <taxon>Thermodesulfobacteriota</taxon>
        <taxon>Desulfobacteria</taxon>
        <taxon>Desulfobacterales</taxon>
        <taxon>Desulfolunaceae</taxon>
        <taxon>Desulfoluna</taxon>
    </lineage>
</organism>
<reference evidence="1 2" key="1">
    <citation type="submission" date="2016-10" db="EMBL/GenBank/DDBJ databases">
        <authorList>
            <person name="de Groot N.N."/>
        </authorList>
    </citation>
    <scope>NUCLEOTIDE SEQUENCE [LARGE SCALE GENOMIC DNA]</scope>
    <source>
        <strain evidence="1 2">AA1</strain>
    </source>
</reference>
<dbReference type="STRING" id="419481.SAMN05216233_12721"/>
<keyword evidence="2" id="KW-1185">Reference proteome</keyword>
<proteinExistence type="predicted"/>
<gene>
    <name evidence="1" type="ORF">SAMN05216233_12721</name>
</gene>